<name>A0A0A2XNS2_9PAST</name>
<comment type="caution">
    <text evidence="1">The sequence shown here is derived from an EMBL/GenBank/DDBJ whole genome shotgun (WGS) entry which is preliminary data.</text>
</comment>
<evidence type="ECO:0000313" key="1">
    <source>
        <dbReference type="EMBL" id="KGQ32305.1"/>
    </source>
</evidence>
<dbReference type="Proteomes" id="UP000030418">
    <property type="component" value="Unassembled WGS sequence"/>
</dbReference>
<dbReference type="AlphaFoldDB" id="A0A0A2XNS2"/>
<organism evidence="1 2">
    <name type="scientific">Gallibacterium genomosp. 2</name>
    <dbReference type="NCBI Taxonomy" id="155517"/>
    <lineage>
        <taxon>Bacteria</taxon>
        <taxon>Pseudomonadati</taxon>
        <taxon>Pseudomonadota</taxon>
        <taxon>Gammaproteobacteria</taxon>
        <taxon>Pasteurellales</taxon>
        <taxon>Pasteurellaceae</taxon>
        <taxon>Gallibacterium</taxon>
    </lineage>
</organism>
<keyword evidence="2" id="KW-1185">Reference proteome</keyword>
<evidence type="ECO:0000313" key="2">
    <source>
        <dbReference type="Proteomes" id="UP000030418"/>
    </source>
</evidence>
<dbReference type="RefSeq" id="WP_039135377.1">
    <property type="nucleotide sequence ID" value="NZ_JPXY01000024.1"/>
</dbReference>
<proteinExistence type="predicted"/>
<evidence type="ECO:0008006" key="3">
    <source>
        <dbReference type="Google" id="ProtNLM"/>
    </source>
</evidence>
<accession>A0A0A2XNS2</accession>
<dbReference type="EMBL" id="JPXY01000024">
    <property type="protein sequence ID" value="KGQ32305.1"/>
    <property type="molecule type" value="Genomic_DNA"/>
</dbReference>
<protein>
    <recommendedName>
        <fullName evidence="3">Phage protein</fullName>
    </recommendedName>
</protein>
<sequence>MKLTQKQKNELLNAYLKAKDANTLLEIDMRTVRERSNARRAAYLHNKKLIDEVFYNEVVGA</sequence>
<gene>
    <name evidence="1" type="ORF">P375_05790</name>
</gene>
<reference evidence="1 2" key="1">
    <citation type="submission" date="2014-08" db="EMBL/GenBank/DDBJ databases">
        <title>Chaperone-usher fimbriae in a diverse selection of Gallibacterium genomes.</title>
        <authorList>
            <person name="Kudirkiene E."/>
            <person name="Bager R.J."/>
            <person name="Johnson T.J."/>
            <person name="Bojesen A.M."/>
        </authorList>
    </citation>
    <scope>NUCLEOTIDE SEQUENCE [LARGE SCALE GENOMIC DNA]</scope>
    <source>
        <strain evidence="1 2">CCM5976</strain>
    </source>
</reference>